<dbReference type="EMBL" id="JACHJB010000001">
    <property type="protein sequence ID" value="MBB6344541.1"/>
    <property type="molecule type" value="Genomic_DNA"/>
</dbReference>
<protein>
    <submittedName>
        <fullName evidence="1">Uncharacterized protein</fullName>
    </submittedName>
</protein>
<accession>A0A7X0EXD2</accession>
<name>A0A7X0EXD2_9ACTN</name>
<dbReference type="AlphaFoldDB" id="A0A7X0EXD2"/>
<comment type="caution">
    <text evidence="1">The sequence shown here is derived from an EMBL/GenBank/DDBJ whole genome shotgun (WGS) entry which is preliminary data.</text>
</comment>
<reference evidence="1 2" key="1">
    <citation type="submission" date="2020-08" db="EMBL/GenBank/DDBJ databases">
        <title>Sequencing the genomes of 1000 actinobacteria strains.</title>
        <authorList>
            <person name="Klenk H.-P."/>
        </authorList>
    </citation>
    <scope>NUCLEOTIDE SEQUENCE [LARGE SCALE GENOMIC DNA]</scope>
    <source>
        <strain evidence="1 2">DSM 45913</strain>
    </source>
</reference>
<gene>
    <name evidence="1" type="ORF">FHU36_001050</name>
</gene>
<evidence type="ECO:0000313" key="1">
    <source>
        <dbReference type="EMBL" id="MBB6344541.1"/>
    </source>
</evidence>
<proteinExistence type="predicted"/>
<evidence type="ECO:0000313" key="2">
    <source>
        <dbReference type="Proteomes" id="UP000583800"/>
    </source>
</evidence>
<keyword evidence="2" id="KW-1185">Reference proteome</keyword>
<sequence length="104" mass="10938">MIAAERFERAAVLGVAMAEELRRLLRRHAVATGDAVEGMVLVDVPYPDAAVVVAVLDVAAECFGERGATVEETRQAALTTLLQLAGFDAESQLQVASPGSLARS</sequence>
<dbReference type="RefSeq" id="WP_185082639.1">
    <property type="nucleotide sequence ID" value="NZ_JACHJB010000001.1"/>
</dbReference>
<dbReference type="Proteomes" id="UP000583800">
    <property type="component" value="Unassembled WGS sequence"/>
</dbReference>
<organism evidence="1 2">
    <name type="scientific">Nonomuraea muscovyensis</name>
    <dbReference type="NCBI Taxonomy" id="1124761"/>
    <lineage>
        <taxon>Bacteria</taxon>
        <taxon>Bacillati</taxon>
        <taxon>Actinomycetota</taxon>
        <taxon>Actinomycetes</taxon>
        <taxon>Streptosporangiales</taxon>
        <taxon>Streptosporangiaceae</taxon>
        <taxon>Nonomuraea</taxon>
    </lineage>
</organism>